<protein>
    <submittedName>
        <fullName evidence="2">Uncharacterized protein</fullName>
    </submittedName>
</protein>
<accession>M2M220</accession>
<reference evidence="2 3" key="1">
    <citation type="journal article" date="2012" name="PLoS Pathog.">
        <title>Diverse lifestyles and strategies of plant pathogenesis encoded in the genomes of eighteen Dothideomycetes fungi.</title>
        <authorList>
            <person name="Ohm R.A."/>
            <person name="Feau N."/>
            <person name="Henrissat B."/>
            <person name="Schoch C.L."/>
            <person name="Horwitz B.A."/>
            <person name="Barry K.W."/>
            <person name="Condon B.J."/>
            <person name="Copeland A.C."/>
            <person name="Dhillon B."/>
            <person name="Glaser F."/>
            <person name="Hesse C.N."/>
            <person name="Kosti I."/>
            <person name="LaButti K."/>
            <person name="Lindquist E.A."/>
            <person name="Lucas S."/>
            <person name="Salamov A.A."/>
            <person name="Bradshaw R.E."/>
            <person name="Ciuffetti L."/>
            <person name="Hamelin R.C."/>
            <person name="Kema G.H.J."/>
            <person name="Lawrence C."/>
            <person name="Scott J.A."/>
            <person name="Spatafora J.W."/>
            <person name="Turgeon B.G."/>
            <person name="de Wit P.J.G.M."/>
            <person name="Zhong S."/>
            <person name="Goodwin S.B."/>
            <person name="Grigoriev I.V."/>
        </authorList>
    </citation>
    <scope>NUCLEOTIDE SEQUENCE [LARGE SCALE GENOMIC DNA]</scope>
    <source>
        <strain evidence="2 3">UAMH 10762</strain>
    </source>
</reference>
<feature type="region of interest" description="Disordered" evidence="1">
    <location>
        <begin position="1"/>
        <end position="22"/>
    </location>
</feature>
<dbReference type="OrthoDB" id="5595379at2759"/>
<name>M2M220_BAUPA</name>
<evidence type="ECO:0000313" key="3">
    <source>
        <dbReference type="Proteomes" id="UP000011761"/>
    </source>
</evidence>
<dbReference type="KEGG" id="bcom:BAUCODRAFT_61818"/>
<keyword evidence="3" id="KW-1185">Reference proteome</keyword>
<sequence length="244" mass="26887">MDGPLPVPTSTEPTPQRQTPCDFDPQYVALKRLDLGLQVRQKQQSRLCVTSSPPTSKSAEHLAQTIESVIARRSTSNRYGAGPVWPLPVWPLPVWPLPGSVSYNGFNDCQAVTVSLPLFPLLPVFRTNPPAKTPNVRSQNARSEQDFYTAAWICGEGSYRAGWCGWCSCATRRPFALPEALRCTLGSKDWEAFCGVCKRWMSIGKGTRARATYFRHAYKCHGGPGRQPRAKSARLLYGASADAA</sequence>
<evidence type="ECO:0000313" key="2">
    <source>
        <dbReference type="EMBL" id="EMD01128.1"/>
    </source>
</evidence>
<dbReference type="EMBL" id="KB445550">
    <property type="protein sequence ID" value="EMD01128.1"/>
    <property type="molecule type" value="Genomic_DNA"/>
</dbReference>
<dbReference type="Proteomes" id="UP000011761">
    <property type="component" value="Unassembled WGS sequence"/>
</dbReference>
<dbReference type="eggNOG" id="ENOG502R0SR">
    <property type="taxonomic scope" value="Eukaryota"/>
</dbReference>
<feature type="compositionally biased region" description="Polar residues" evidence="1">
    <location>
        <begin position="8"/>
        <end position="19"/>
    </location>
</feature>
<proteinExistence type="predicted"/>
<gene>
    <name evidence="2" type="ORF">BAUCODRAFT_61818</name>
</gene>
<dbReference type="GeneID" id="19115943"/>
<organism evidence="2 3">
    <name type="scientific">Baudoinia panamericana (strain UAMH 10762)</name>
    <name type="common">Angels' share fungus</name>
    <name type="synonym">Baudoinia compniacensis (strain UAMH 10762)</name>
    <dbReference type="NCBI Taxonomy" id="717646"/>
    <lineage>
        <taxon>Eukaryota</taxon>
        <taxon>Fungi</taxon>
        <taxon>Dikarya</taxon>
        <taxon>Ascomycota</taxon>
        <taxon>Pezizomycotina</taxon>
        <taxon>Dothideomycetes</taxon>
        <taxon>Dothideomycetidae</taxon>
        <taxon>Mycosphaerellales</taxon>
        <taxon>Teratosphaeriaceae</taxon>
        <taxon>Baudoinia</taxon>
    </lineage>
</organism>
<dbReference type="HOGENOM" id="CLU_1137808_0_0_1"/>
<dbReference type="AlphaFoldDB" id="M2M220"/>
<dbReference type="RefSeq" id="XP_007672312.1">
    <property type="nucleotide sequence ID" value="XM_007674122.1"/>
</dbReference>
<evidence type="ECO:0000256" key="1">
    <source>
        <dbReference type="SAM" id="MobiDB-lite"/>
    </source>
</evidence>